<evidence type="ECO:0000256" key="7">
    <source>
        <dbReference type="ARBA" id="ARBA00022490"/>
    </source>
</evidence>
<comment type="similarity">
    <text evidence="3 11 13">Belongs to the peptidase S33 family.</text>
</comment>
<sequence length="323" mass="36433">MDRNAGQKRSPGAFLYPQIAPFDTRMIDVGGGHRIYVEQSGNPDGQPVIVCHGGPGGGSSPAMRRFFDPQHYRIVLFDQRGCGQSRPMAATENNTTWDLVADMERIRTLLGIDAWMIFGGSWGSTLALLYAEAHPGRVTGLILRGIFLATRAELDWFYTGAAGQFFPDLWHEFIRPIPEDERGDLIKAYHRRLFSGDYAQECRYGRHWAMWENALASVDYDGHPAEAPSDYTRAFSRLENHYFTHGAFLEADDQILRDRHRIEHIPALLIQGRFDMICPPVNAWTLAQGWARARLTFVPASGHAMSEPRIASELVLATDRMRA</sequence>
<dbReference type="eggNOG" id="COG0596">
    <property type="taxonomic scope" value="Bacteria"/>
</dbReference>
<dbReference type="GO" id="GO:0006508">
    <property type="term" value="P:proteolysis"/>
    <property type="evidence" value="ECO:0007669"/>
    <property type="project" value="UniProtKB-KW"/>
</dbReference>
<feature type="domain" description="AB hydrolase-1" evidence="14">
    <location>
        <begin position="47"/>
        <end position="305"/>
    </location>
</feature>
<keyword evidence="16" id="KW-1185">Reference proteome</keyword>
<evidence type="ECO:0000256" key="3">
    <source>
        <dbReference type="ARBA" id="ARBA00010088"/>
    </source>
</evidence>
<evidence type="ECO:0000256" key="11">
    <source>
        <dbReference type="PIRNR" id="PIRNR006431"/>
    </source>
</evidence>
<keyword evidence="9 11" id="KW-0378">Hydrolase</keyword>
<evidence type="ECO:0000256" key="5">
    <source>
        <dbReference type="ARBA" id="ARBA00021843"/>
    </source>
</evidence>
<evidence type="ECO:0000256" key="12">
    <source>
        <dbReference type="PIRSR" id="PIRSR006431-1"/>
    </source>
</evidence>
<comment type="subcellular location">
    <subcellularLocation>
        <location evidence="2 11">Cytoplasm</location>
    </subcellularLocation>
</comment>
<keyword evidence="6 11" id="KW-0031">Aminopeptidase</keyword>
<dbReference type="Pfam" id="PF00561">
    <property type="entry name" value="Abhydrolase_1"/>
    <property type="match status" value="1"/>
</dbReference>
<evidence type="ECO:0000256" key="6">
    <source>
        <dbReference type="ARBA" id="ARBA00022438"/>
    </source>
</evidence>
<dbReference type="EMBL" id="JFZB01000005">
    <property type="protein sequence ID" value="KFI29011.1"/>
    <property type="molecule type" value="Genomic_DNA"/>
</dbReference>
<dbReference type="PANTHER" id="PTHR43722:SF1">
    <property type="entry name" value="PROLINE IMINOPEPTIDASE"/>
    <property type="match status" value="1"/>
</dbReference>
<keyword evidence="8 11" id="KW-0645">Protease</keyword>
<evidence type="ECO:0000256" key="10">
    <source>
        <dbReference type="ARBA" id="ARBA00029605"/>
    </source>
</evidence>
<evidence type="ECO:0000259" key="14">
    <source>
        <dbReference type="Pfam" id="PF00561"/>
    </source>
</evidence>
<protein>
    <recommendedName>
        <fullName evidence="5 11">Proline iminopeptidase</fullName>
        <shortName evidence="11">PIP</shortName>
        <ecNumber evidence="4 11">3.4.11.5</ecNumber>
    </recommendedName>
    <alternativeName>
        <fullName evidence="10 11">Prolyl aminopeptidase</fullName>
    </alternativeName>
</protein>
<dbReference type="Proteomes" id="UP000028824">
    <property type="component" value="Unassembled WGS sequence"/>
</dbReference>
<dbReference type="GO" id="GO:0004177">
    <property type="term" value="F:aminopeptidase activity"/>
    <property type="evidence" value="ECO:0007669"/>
    <property type="project" value="UniProtKB-UniRule"/>
</dbReference>
<dbReference type="PRINTS" id="PR00793">
    <property type="entry name" value="PROAMNOPTASE"/>
</dbReference>
<feature type="active site" evidence="12">
    <location>
        <position position="275"/>
    </location>
</feature>
<dbReference type="InterPro" id="IPR029058">
    <property type="entry name" value="AB_hydrolase_fold"/>
</dbReference>
<dbReference type="OrthoDB" id="9796770at2"/>
<dbReference type="EC" id="3.4.11.5" evidence="4 11"/>
<dbReference type="SUPFAM" id="SSF53474">
    <property type="entry name" value="alpha/beta-Hydrolases"/>
    <property type="match status" value="1"/>
</dbReference>
<evidence type="ECO:0000256" key="8">
    <source>
        <dbReference type="ARBA" id="ARBA00022670"/>
    </source>
</evidence>
<dbReference type="RefSeq" id="WP_036635569.1">
    <property type="nucleotide sequence ID" value="NZ_JFZB01000005.1"/>
</dbReference>
<dbReference type="Gene3D" id="3.40.50.1820">
    <property type="entry name" value="alpha/beta hydrolase"/>
    <property type="match status" value="1"/>
</dbReference>
<feature type="active site" description="Nucleophile" evidence="12">
    <location>
        <position position="121"/>
    </location>
</feature>
<evidence type="ECO:0000313" key="16">
    <source>
        <dbReference type="Proteomes" id="UP000028824"/>
    </source>
</evidence>
<accession>A0A086Y411</accession>
<evidence type="ECO:0000256" key="4">
    <source>
        <dbReference type="ARBA" id="ARBA00012568"/>
    </source>
</evidence>
<dbReference type="GO" id="GO:0005737">
    <property type="term" value="C:cytoplasm"/>
    <property type="evidence" value="ECO:0007669"/>
    <property type="project" value="UniProtKB-SubCell"/>
</dbReference>
<evidence type="ECO:0000256" key="1">
    <source>
        <dbReference type="ARBA" id="ARBA00001585"/>
    </source>
</evidence>
<dbReference type="InterPro" id="IPR002410">
    <property type="entry name" value="Peptidase_S33"/>
</dbReference>
<comment type="caution">
    <text evidence="15">The sequence shown here is derived from an EMBL/GenBank/DDBJ whole genome shotgun (WGS) entry which is preliminary data.</text>
</comment>
<name>A0A086Y411_9RHOB</name>
<dbReference type="InterPro" id="IPR000073">
    <property type="entry name" value="AB_hydrolase_1"/>
</dbReference>
<dbReference type="STRING" id="1105367.CG50_12530"/>
<feature type="active site" description="Proton donor" evidence="12">
    <location>
        <position position="303"/>
    </location>
</feature>
<evidence type="ECO:0000256" key="2">
    <source>
        <dbReference type="ARBA" id="ARBA00004496"/>
    </source>
</evidence>
<reference evidence="15 16" key="1">
    <citation type="submission" date="2014-03" db="EMBL/GenBank/DDBJ databases">
        <title>Genome of Paenirhodobacter enshiensis DW2-9.</title>
        <authorList>
            <person name="Wang D."/>
            <person name="Wang G."/>
        </authorList>
    </citation>
    <scope>NUCLEOTIDE SEQUENCE [LARGE SCALE GENOMIC DNA]</scope>
    <source>
        <strain evidence="15 16">DW2-9</strain>
    </source>
</reference>
<dbReference type="PIRSF" id="PIRSF006431">
    <property type="entry name" value="Pept_S33"/>
    <property type="match status" value="1"/>
</dbReference>
<dbReference type="InterPro" id="IPR005944">
    <property type="entry name" value="Pro_iminopeptidase"/>
</dbReference>
<organism evidence="15 16">
    <name type="scientific">Paenirhodobacter enshiensis</name>
    <dbReference type="NCBI Taxonomy" id="1105367"/>
    <lineage>
        <taxon>Bacteria</taxon>
        <taxon>Pseudomonadati</taxon>
        <taxon>Pseudomonadota</taxon>
        <taxon>Alphaproteobacteria</taxon>
        <taxon>Rhodobacterales</taxon>
        <taxon>Rhodobacter group</taxon>
        <taxon>Paenirhodobacter</taxon>
    </lineage>
</organism>
<evidence type="ECO:0000256" key="13">
    <source>
        <dbReference type="RuleBase" id="RU003421"/>
    </source>
</evidence>
<dbReference type="NCBIfam" id="TIGR01249">
    <property type="entry name" value="pro_imino_pep_1"/>
    <property type="match status" value="1"/>
</dbReference>
<dbReference type="PRINTS" id="PR00111">
    <property type="entry name" value="ABHYDROLASE"/>
</dbReference>
<keyword evidence="7 11" id="KW-0963">Cytoplasm</keyword>
<evidence type="ECO:0000313" key="15">
    <source>
        <dbReference type="EMBL" id="KFI29011.1"/>
    </source>
</evidence>
<comment type="catalytic activity">
    <reaction evidence="1 11 13">
        <text>Release of N-terminal proline from a peptide.</text>
        <dbReference type="EC" id="3.4.11.5"/>
    </reaction>
</comment>
<proteinExistence type="inferred from homology"/>
<gene>
    <name evidence="15" type="ORF">CG50_12530</name>
</gene>
<evidence type="ECO:0000256" key="9">
    <source>
        <dbReference type="ARBA" id="ARBA00022801"/>
    </source>
</evidence>
<dbReference type="PANTHER" id="PTHR43722">
    <property type="entry name" value="PROLINE IMINOPEPTIDASE"/>
    <property type="match status" value="1"/>
</dbReference>
<dbReference type="AlphaFoldDB" id="A0A086Y411"/>